<accession>A0A7W9NHQ3</accession>
<name>A0A7W9NHQ3_9PSEU</name>
<dbReference type="AlphaFoldDB" id="A0A7W9NHQ3"/>
<evidence type="ECO:0000313" key="3">
    <source>
        <dbReference type="Proteomes" id="UP000585638"/>
    </source>
</evidence>
<evidence type="ECO:0000259" key="1">
    <source>
        <dbReference type="Pfam" id="PF06114"/>
    </source>
</evidence>
<dbReference type="Pfam" id="PF06114">
    <property type="entry name" value="Peptidase_M78"/>
    <property type="match status" value="1"/>
</dbReference>
<gene>
    <name evidence="2" type="ORF">BJ998_004993</name>
</gene>
<comment type="caution">
    <text evidence="2">The sequence shown here is derived from an EMBL/GenBank/DDBJ whole genome shotgun (WGS) entry which is preliminary data.</text>
</comment>
<reference evidence="2 3" key="1">
    <citation type="submission" date="2020-08" db="EMBL/GenBank/DDBJ databases">
        <title>Sequencing the genomes of 1000 actinobacteria strains.</title>
        <authorList>
            <person name="Klenk H.-P."/>
        </authorList>
    </citation>
    <scope>NUCLEOTIDE SEQUENCE [LARGE SCALE GENOMIC DNA]</scope>
    <source>
        <strain evidence="2 3">DSM 43851</strain>
    </source>
</reference>
<dbReference type="EMBL" id="JACHIR010000001">
    <property type="protein sequence ID" value="MBB5893797.1"/>
    <property type="molecule type" value="Genomic_DNA"/>
</dbReference>
<dbReference type="Proteomes" id="UP000585638">
    <property type="component" value="Unassembled WGS sequence"/>
</dbReference>
<organism evidence="2 3">
    <name type="scientific">Kutzneria kofuensis</name>
    <dbReference type="NCBI Taxonomy" id="103725"/>
    <lineage>
        <taxon>Bacteria</taxon>
        <taxon>Bacillati</taxon>
        <taxon>Actinomycetota</taxon>
        <taxon>Actinomycetes</taxon>
        <taxon>Pseudonocardiales</taxon>
        <taxon>Pseudonocardiaceae</taxon>
        <taxon>Kutzneria</taxon>
    </lineage>
</organism>
<dbReference type="RefSeq" id="WP_221338115.1">
    <property type="nucleotide sequence ID" value="NZ_BAAAWY010000030.1"/>
</dbReference>
<keyword evidence="3" id="KW-1185">Reference proteome</keyword>
<proteinExistence type="predicted"/>
<sequence>MDNHGCLVVFSPRDNATVDAYSFDTPQRPMVLLNVMKDDYYRQRFDVAPELGRLVMHVDAEPGRRAVEDQANVLPPSS</sequence>
<dbReference type="InterPro" id="IPR010359">
    <property type="entry name" value="IrrE_HExxH"/>
</dbReference>
<feature type="domain" description="IrrE N-terminal-like" evidence="1">
    <location>
        <begin position="2"/>
        <end position="74"/>
    </location>
</feature>
<protein>
    <submittedName>
        <fullName evidence="2">Zn-dependent peptidase ImmA (M78 family)</fullName>
    </submittedName>
</protein>
<evidence type="ECO:0000313" key="2">
    <source>
        <dbReference type="EMBL" id="MBB5893797.1"/>
    </source>
</evidence>